<proteinExistence type="predicted"/>
<evidence type="ECO:0000313" key="9">
    <source>
        <dbReference type="Proteomes" id="UP000327044"/>
    </source>
</evidence>
<accession>A0A5N4A5J1</accession>
<sequence>MTTGCEHYKRFCKILTPCCTKPYSCHICHDDKENHSLNRHLIQELICDVCNHVQDPKSKCDNCGTVFGIYSCLYCFVFDNDLKGQFHCFECGLCRVGGEANYFHCKMCNMCFALRLRANHKCVENCAGGNCPLCGEGLHSSRKELHVPTCGHLLHTECHNTLVSNNYKKCTICNLKTN</sequence>
<name>A0A5N4A5J1_PHOPY</name>
<dbReference type="Proteomes" id="UP000327044">
    <property type="component" value="Unassembled WGS sequence"/>
</dbReference>
<dbReference type="EMBL" id="VVIM01000010">
    <property type="protein sequence ID" value="KAB0792577.1"/>
    <property type="molecule type" value="Genomic_DNA"/>
</dbReference>
<dbReference type="SUPFAM" id="SSF57850">
    <property type="entry name" value="RING/U-box"/>
    <property type="match status" value="1"/>
</dbReference>
<keyword evidence="2 4" id="KW-0863">Zinc-finger</keyword>
<dbReference type="SUPFAM" id="SSF161245">
    <property type="entry name" value="Zinc hairpin stack"/>
    <property type="match status" value="1"/>
</dbReference>
<feature type="domain" description="CTCHY-type" evidence="7">
    <location>
        <begin position="67"/>
        <end position="130"/>
    </location>
</feature>
<dbReference type="PANTHER" id="PTHR21319:SF53">
    <property type="entry name" value="RING FINGER AND CHY ZINC FINGER DOMAIN-CONTAINING PROTEIN 1"/>
    <property type="match status" value="1"/>
</dbReference>
<evidence type="ECO:0000256" key="1">
    <source>
        <dbReference type="ARBA" id="ARBA00022723"/>
    </source>
</evidence>
<gene>
    <name evidence="8" type="ORF">PPYR_14536</name>
</gene>
<dbReference type="PROSITE" id="PS51266">
    <property type="entry name" value="ZF_CHY"/>
    <property type="match status" value="1"/>
</dbReference>
<evidence type="ECO:0008006" key="10">
    <source>
        <dbReference type="Google" id="ProtNLM"/>
    </source>
</evidence>
<organism evidence="8 9">
    <name type="scientific">Photinus pyralis</name>
    <name type="common">Common eastern firefly</name>
    <name type="synonym">Lampyris pyralis</name>
    <dbReference type="NCBI Taxonomy" id="7054"/>
    <lineage>
        <taxon>Eukaryota</taxon>
        <taxon>Metazoa</taxon>
        <taxon>Ecdysozoa</taxon>
        <taxon>Arthropoda</taxon>
        <taxon>Hexapoda</taxon>
        <taxon>Insecta</taxon>
        <taxon>Pterygota</taxon>
        <taxon>Neoptera</taxon>
        <taxon>Endopterygota</taxon>
        <taxon>Coleoptera</taxon>
        <taxon>Polyphaga</taxon>
        <taxon>Elateriformia</taxon>
        <taxon>Elateroidea</taxon>
        <taxon>Lampyridae</taxon>
        <taxon>Lampyrinae</taxon>
        <taxon>Photinus</taxon>
    </lineage>
</organism>
<dbReference type="PROSITE" id="PS50089">
    <property type="entry name" value="ZF_RING_2"/>
    <property type="match status" value="1"/>
</dbReference>
<dbReference type="InterPro" id="IPR037274">
    <property type="entry name" value="Znf_CHY_sf"/>
</dbReference>
<dbReference type="AlphaFoldDB" id="A0A5N4A5J1"/>
<evidence type="ECO:0000256" key="3">
    <source>
        <dbReference type="ARBA" id="ARBA00022833"/>
    </source>
</evidence>
<dbReference type="SUPFAM" id="SSF161219">
    <property type="entry name" value="CHY zinc finger-like"/>
    <property type="match status" value="1"/>
</dbReference>
<evidence type="ECO:0000259" key="5">
    <source>
        <dbReference type="PROSITE" id="PS50089"/>
    </source>
</evidence>
<reference evidence="8 9" key="1">
    <citation type="journal article" date="2018" name="Elife">
        <title>Firefly genomes illuminate parallel origins of bioluminescence in beetles.</title>
        <authorList>
            <person name="Fallon T.R."/>
            <person name="Lower S.E."/>
            <person name="Chang C.H."/>
            <person name="Bessho-Uehara M."/>
            <person name="Martin G.J."/>
            <person name="Bewick A.J."/>
            <person name="Behringer M."/>
            <person name="Debat H.J."/>
            <person name="Wong I."/>
            <person name="Day J.C."/>
            <person name="Suvorov A."/>
            <person name="Silva C.J."/>
            <person name="Stanger-Hall K.F."/>
            <person name="Hall D.W."/>
            <person name="Schmitz R.J."/>
            <person name="Nelson D.R."/>
            <person name="Lewis S.M."/>
            <person name="Shigenobu S."/>
            <person name="Bybee S.M."/>
            <person name="Larracuente A.M."/>
            <person name="Oba Y."/>
            <person name="Weng J.K."/>
        </authorList>
    </citation>
    <scope>NUCLEOTIDE SEQUENCE [LARGE SCALE GENOMIC DNA]</scope>
    <source>
        <strain evidence="8">1611_PpyrPB1</strain>
        <tissue evidence="8">Whole body</tissue>
    </source>
</reference>
<dbReference type="Pfam" id="PF05495">
    <property type="entry name" value="zf-CHY"/>
    <property type="match status" value="1"/>
</dbReference>
<dbReference type="InterPro" id="IPR013083">
    <property type="entry name" value="Znf_RING/FYVE/PHD"/>
</dbReference>
<keyword evidence="9" id="KW-1185">Reference proteome</keyword>
<evidence type="ECO:0000313" key="8">
    <source>
        <dbReference type="EMBL" id="KAB0792577.1"/>
    </source>
</evidence>
<dbReference type="PANTHER" id="PTHR21319">
    <property type="entry name" value="RING FINGER AND CHY ZINC FINGER DOMAIN-CONTAINING PROTEIN 1"/>
    <property type="match status" value="1"/>
</dbReference>
<dbReference type="InParanoid" id="A0A5N4A5J1"/>
<dbReference type="OrthoDB" id="411372at2759"/>
<comment type="caution">
    <text evidence="8">The sequence shown here is derived from an EMBL/GenBank/DDBJ whole genome shotgun (WGS) entry which is preliminary data.</text>
</comment>
<evidence type="ECO:0000256" key="2">
    <source>
        <dbReference type="ARBA" id="ARBA00022771"/>
    </source>
</evidence>
<dbReference type="GO" id="GO:0006511">
    <property type="term" value="P:ubiquitin-dependent protein catabolic process"/>
    <property type="evidence" value="ECO:0007669"/>
    <property type="project" value="TreeGrafter"/>
</dbReference>
<evidence type="ECO:0000259" key="7">
    <source>
        <dbReference type="PROSITE" id="PS51270"/>
    </source>
</evidence>
<feature type="domain" description="RING-type" evidence="5">
    <location>
        <begin position="131"/>
        <end position="174"/>
    </location>
</feature>
<dbReference type="InterPro" id="IPR001841">
    <property type="entry name" value="Znf_RING"/>
</dbReference>
<evidence type="ECO:0000259" key="6">
    <source>
        <dbReference type="PROSITE" id="PS51266"/>
    </source>
</evidence>
<keyword evidence="1" id="KW-0479">Metal-binding</keyword>
<keyword evidence="3" id="KW-0862">Zinc</keyword>
<dbReference type="GO" id="GO:0008270">
    <property type="term" value="F:zinc ion binding"/>
    <property type="evidence" value="ECO:0007669"/>
    <property type="project" value="UniProtKB-KW"/>
</dbReference>
<dbReference type="GO" id="GO:0061630">
    <property type="term" value="F:ubiquitin protein ligase activity"/>
    <property type="evidence" value="ECO:0007669"/>
    <property type="project" value="TreeGrafter"/>
</dbReference>
<dbReference type="InterPro" id="IPR037275">
    <property type="entry name" value="Znf_CTCHY_sf"/>
</dbReference>
<dbReference type="InterPro" id="IPR008913">
    <property type="entry name" value="Znf_CHY"/>
</dbReference>
<evidence type="ECO:0000256" key="4">
    <source>
        <dbReference type="PROSITE-ProRule" id="PRU00601"/>
    </source>
</evidence>
<dbReference type="GO" id="GO:0005634">
    <property type="term" value="C:nucleus"/>
    <property type="evidence" value="ECO:0007669"/>
    <property type="project" value="TreeGrafter"/>
</dbReference>
<protein>
    <recommendedName>
        <fullName evidence="10">CHY-type domain-containing protein</fullName>
    </recommendedName>
</protein>
<feature type="domain" description="CHY-type" evidence="6">
    <location>
        <begin position="1"/>
        <end position="65"/>
    </location>
</feature>
<dbReference type="PROSITE" id="PS51270">
    <property type="entry name" value="ZF_CTCHY"/>
    <property type="match status" value="1"/>
</dbReference>
<dbReference type="GO" id="GO:0016567">
    <property type="term" value="P:protein ubiquitination"/>
    <property type="evidence" value="ECO:0007669"/>
    <property type="project" value="TreeGrafter"/>
</dbReference>
<dbReference type="InterPro" id="IPR017921">
    <property type="entry name" value="Znf_CTCHY"/>
</dbReference>
<dbReference type="Gene3D" id="3.30.40.10">
    <property type="entry name" value="Zinc/RING finger domain, C3HC4 (zinc finger)"/>
    <property type="match status" value="1"/>
</dbReference>